<evidence type="ECO:0000256" key="1">
    <source>
        <dbReference type="SAM" id="SignalP"/>
    </source>
</evidence>
<reference evidence="2 3" key="1">
    <citation type="submission" date="2020-04" db="EMBL/GenBank/DDBJ databases">
        <authorList>
            <person name="Laetsch R D."/>
            <person name="Stevens L."/>
            <person name="Kumar S."/>
            <person name="Blaxter L. M."/>
        </authorList>
    </citation>
    <scope>NUCLEOTIDE SEQUENCE [LARGE SCALE GENOMIC DNA]</scope>
</reference>
<feature type="signal peptide" evidence="1">
    <location>
        <begin position="1"/>
        <end position="20"/>
    </location>
</feature>
<feature type="chain" id="PRO_5035746917" evidence="1">
    <location>
        <begin position="21"/>
        <end position="76"/>
    </location>
</feature>
<protein>
    <submittedName>
        <fullName evidence="2">Uncharacterized protein</fullName>
    </submittedName>
</protein>
<keyword evidence="3" id="KW-1185">Reference proteome</keyword>
<keyword evidence="1" id="KW-0732">Signal</keyword>
<dbReference type="AlphaFoldDB" id="A0A8S1F8U3"/>
<organism evidence="2 3">
    <name type="scientific">Caenorhabditis bovis</name>
    <dbReference type="NCBI Taxonomy" id="2654633"/>
    <lineage>
        <taxon>Eukaryota</taxon>
        <taxon>Metazoa</taxon>
        <taxon>Ecdysozoa</taxon>
        <taxon>Nematoda</taxon>
        <taxon>Chromadorea</taxon>
        <taxon>Rhabditida</taxon>
        <taxon>Rhabditina</taxon>
        <taxon>Rhabditomorpha</taxon>
        <taxon>Rhabditoidea</taxon>
        <taxon>Rhabditidae</taxon>
        <taxon>Peloderinae</taxon>
        <taxon>Caenorhabditis</taxon>
    </lineage>
</organism>
<gene>
    <name evidence="2" type="ORF">CBOVIS_LOCUS9286</name>
</gene>
<dbReference type="EMBL" id="CADEPM010000006">
    <property type="protein sequence ID" value="CAB3407340.1"/>
    <property type="molecule type" value="Genomic_DNA"/>
</dbReference>
<proteinExistence type="predicted"/>
<dbReference type="Proteomes" id="UP000494206">
    <property type="component" value="Unassembled WGS sequence"/>
</dbReference>
<accession>A0A8S1F8U3</accession>
<sequence>MPHSFYLLLIALLLVNTASGCLPGLGGSSGGACCPPGPSCQTPCQSSNSYVGPAAYAVAPPAYPAPPPPKYALAGK</sequence>
<evidence type="ECO:0000313" key="3">
    <source>
        <dbReference type="Proteomes" id="UP000494206"/>
    </source>
</evidence>
<comment type="caution">
    <text evidence="2">The sequence shown here is derived from an EMBL/GenBank/DDBJ whole genome shotgun (WGS) entry which is preliminary data.</text>
</comment>
<evidence type="ECO:0000313" key="2">
    <source>
        <dbReference type="EMBL" id="CAB3407340.1"/>
    </source>
</evidence>
<name>A0A8S1F8U3_9PELO</name>